<sequence>MLERFEGVQGLDVALRVGPVRRQDLVTGRDVPEQRGRRAGDAAHDLPRRPDAKACAYVGHDDRQQPLRPEPQGDLGKAGMLLGELLLGDHRPALQGAEVPEDRRRATEPRPGVMRVQGMAGKRLVGQEQQQGEAVAGRGPACRGHLRPEVHHSAALTRPEQRHRNEIGHGTAGPPHLGRLEPGRGSGRPTGLQQAQKSGGLLPGQVVRQGGCLIGVAAAGCGVLGGGFEEQFAHPEVCVVGWRGAALRGVDRRCPQRVRRGCSQRPDMPTALLGVLGPLGRQGAGLRTGFGKTRPARPELSQPPVLAVDPLAQLPGHGPVPGARRGAAHGGEACGQGVQFGTARIPVPRPLPVRLRAPEPGRRRTRAAQPPHRVGDHPGQRGIEGRKRPRAGGRAHLAQPVLSEYMI</sequence>
<organism evidence="2 3">
    <name type="scientific">Streptomyces longisporoflavus</name>
    <dbReference type="NCBI Taxonomy" id="28044"/>
    <lineage>
        <taxon>Bacteria</taxon>
        <taxon>Bacillati</taxon>
        <taxon>Actinomycetota</taxon>
        <taxon>Actinomycetes</taxon>
        <taxon>Kitasatosporales</taxon>
        <taxon>Streptomycetaceae</taxon>
        <taxon>Streptomyces</taxon>
    </lineage>
</organism>
<protein>
    <submittedName>
        <fullName evidence="2">Uncharacterized protein</fullName>
    </submittedName>
</protein>
<dbReference type="RefSeq" id="WP_397712681.1">
    <property type="nucleotide sequence ID" value="NZ_JBIRGN010000003.1"/>
</dbReference>
<feature type="region of interest" description="Disordered" evidence="1">
    <location>
        <begin position="28"/>
        <end position="47"/>
    </location>
</feature>
<comment type="caution">
    <text evidence="2">The sequence shown here is derived from an EMBL/GenBank/DDBJ whole genome shotgun (WGS) entry which is preliminary data.</text>
</comment>
<evidence type="ECO:0000313" key="2">
    <source>
        <dbReference type="EMBL" id="MFH8546892.1"/>
    </source>
</evidence>
<proteinExistence type="predicted"/>
<evidence type="ECO:0000256" key="1">
    <source>
        <dbReference type="SAM" id="MobiDB-lite"/>
    </source>
</evidence>
<feature type="region of interest" description="Disordered" evidence="1">
    <location>
        <begin position="340"/>
        <end position="394"/>
    </location>
</feature>
<dbReference type="EMBL" id="JBIRGQ010000003">
    <property type="protein sequence ID" value="MFH8546892.1"/>
    <property type="molecule type" value="Genomic_DNA"/>
</dbReference>
<feature type="compositionally biased region" description="Basic and acidic residues" evidence="1">
    <location>
        <begin position="373"/>
        <end position="386"/>
    </location>
</feature>
<feature type="region of interest" description="Disordered" evidence="1">
    <location>
        <begin position="153"/>
        <end position="198"/>
    </location>
</feature>
<gene>
    <name evidence="2" type="ORF">ACH4F9_17980</name>
</gene>
<feature type="compositionally biased region" description="Basic and acidic residues" evidence="1">
    <location>
        <begin position="30"/>
        <end position="47"/>
    </location>
</feature>
<dbReference type="Proteomes" id="UP001610818">
    <property type="component" value="Unassembled WGS sequence"/>
</dbReference>
<keyword evidence="3" id="KW-1185">Reference proteome</keyword>
<evidence type="ECO:0000313" key="3">
    <source>
        <dbReference type="Proteomes" id="UP001610818"/>
    </source>
</evidence>
<reference evidence="2 3" key="1">
    <citation type="submission" date="2024-10" db="EMBL/GenBank/DDBJ databases">
        <title>The Natural Products Discovery Center: Release of the First 8490 Sequenced Strains for Exploring Actinobacteria Biosynthetic Diversity.</title>
        <authorList>
            <person name="Kalkreuter E."/>
            <person name="Kautsar S.A."/>
            <person name="Yang D."/>
            <person name="Bader C.D."/>
            <person name="Teijaro C.N."/>
            <person name="Fluegel L."/>
            <person name="Davis C.M."/>
            <person name="Simpson J.R."/>
            <person name="Lauterbach L."/>
            <person name="Steele A.D."/>
            <person name="Gui C."/>
            <person name="Meng S."/>
            <person name="Li G."/>
            <person name="Viehrig K."/>
            <person name="Ye F."/>
            <person name="Su P."/>
            <person name="Kiefer A.F."/>
            <person name="Nichols A."/>
            <person name="Cepeda A.J."/>
            <person name="Yan W."/>
            <person name="Fan B."/>
            <person name="Jiang Y."/>
            <person name="Adhikari A."/>
            <person name="Zheng C.-J."/>
            <person name="Schuster L."/>
            <person name="Cowan T.M."/>
            <person name="Smanski M.J."/>
            <person name="Chevrette M.G."/>
            <person name="De Carvalho L.P.S."/>
            <person name="Shen B."/>
        </authorList>
    </citation>
    <scope>NUCLEOTIDE SEQUENCE [LARGE SCALE GENOMIC DNA]</scope>
    <source>
        <strain evidence="2 3">NPDC017990</strain>
    </source>
</reference>
<accession>A0ABW7QPJ4</accession>
<name>A0ABW7QPJ4_9ACTN</name>